<dbReference type="EMBL" id="SJPG01000001">
    <property type="protein sequence ID" value="TWT63268.1"/>
    <property type="molecule type" value="Genomic_DNA"/>
</dbReference>
<evidence type="ECO:0008006" key="4">
    <source>
        <dbReference type="Google" id="ProtNLM"/>
    </source>
</evidence>
<keyword evidence="3" id="KW-1185">Reference proteome</keyword>
<dbReference type="AlphaFoldDB" id="A0A5C5XKN8"/>
<evidence type="ECO:0000256" key="1">
    <source>
        <dbReference type="SAM" id="Phobius"/>
    </source>
</evidence>
<protein>
    <recommendedName>
        <fullName evidence="4">DUF502 domain-containing protein</fullName>
    </recommendedName>
</protein>
<dbReference type="PANTHER" id="PTHR31876">
    <property type="entry name" value="COV-LIKE PROTEIN 1"/>
    <property type="match status" value="1"/>
</dbReference>
<dbReference type="PANTHER" id="PTHR31876:SF26">
    <property type="entry name" value="PROTEIN LIKE COV 2"/>
    <property type="match status" value="1"/>
</dbReference>
<dbReference type="Pfam" id="PF04367">
    <property type="entry name" value="DUF502"/>
    <property type="match status" value="1"/>
</dbReference>
<keyword evidence="1" id="KW-0812">Transmembrane</keyword>
<evidence type="ECO:0000313" key="3">
    <source>
        <dbReference type="Proteomes" id="UP000316095"/>
    </source>
</evidence>
<sequence>MLTLVILIWLGSLLYNYIVKPTNTFVKFAAAQFVDHSVPLTGLVELPNGPSLPFCREDYRVRPEIRDLYQSRLIEMWDVDAQPLTEEQRHSALSLDDVYVPVGQVAFLYQDYLLVARKIPLGDMPQSRVPFNMELISVKHFPGMFPLSLIAVLLLVLLIYILGRMVTVRIGHWIVHKFESLIISRLPVVRTVYGSVKQVTDFLFSENQIEVRKVVAFEYPRKGIWTLGFVTGESMIDIAVVAGEPCVSILVPTSPMPMTGYTMSVPKSEIVDLDLTVDQAFQYIVSCGVLVPPQQRFTIEKLQARLKPEQDSDSLEEISSS</sequence>
<dbReference type="Proteomes" id="UP000316095">
    <property type="component" value="Unassembled WGS sequence"/>
</dbReference>
<comment type="caution">
    <text evidence="2">The sequence shown here is derived from an EMBL/GenBank/DDBJ whole genome shotgun (WGS) entry which is preliminary data.</text>
</comment>
<keyword evidence="1" id="KW-1133">Transmembrane helix</keyword>
<name>A0A5C5XKN8_9PLAN</name>
<gene>
    <name evidence="2" type="ORF">Pan54_40210</name>
</gene>
<accession>A0A5C5XKN8</accession>
<feature type="transmembrane region" description="Helical" evidence="1">
    <location>
        <begin position="143"/>
        <end position="163"/>
    </location>
</feature>
<keyword evidence="1" id="KW-0472">Membrane</keyword>
<reference evidence="2 3" key="1">
    <citation type="submission" date="2019-02" db="EMBL/GenBank/DDBJ databases">
        <title>Deep-cultivation of Planctomycetes and their phenomic and genomic characterization uncovers novel biology.</title>
        <authorList>
            <person name="Wiegand S."/>
            <person name="Jogler M."/>
            <person name="Boedeker C."/>
            <person name="Pinto D."/>
            <person name="Vollmers J."/>
            <person name="Rivas-Marin E."/>
            <person name="Kohn T."/>
            <person name="Peeters S.H."/>
            <person name="Heuer A."/>
            <person name="Rast P."/>
            <person name="Oberbeckmann S."/>
            <person name="Bunk B."/>
            <person name="Jeske O."/>
            <person name="Meyerdierks A."/>
            <person name="Storesund J.E."/>
            <person name="Kallscheuer N."/>
            <person name="Luecker S."/>
            <person name="Lage O.M."/>
            <person name="Pohl T."/>
            <person name="Merkel B.J."/>
            <person name="Hornburger P."/>
            <person name="Mueller R.-W."/>
            <person name="Bruemmer F."/>
            <person name="Labrenz M."/>
            <person name="Spormann A.M."/>
            <person name="Op Den Camp H."/>
            <person name="Overmann J."/>
            <person name="Amann R."/>
            <person name="Jetten M.S.M."/>
            <person name="Mascher T."/>
            <person name="Medema M.H."/>
            <person name="Devos D.P."/>
            <person name="Kaster A.-K."/>
            <person name="Ovreas L."/>
            <person name="Rohde M."/>
            <person name="Galperin M.Y."/>
            <person name="Jogler C."/>
        </authorList>
    </citation>
    <scope>NUCLEOTIDE SEQUENCE [LARGE SCALE GENOMIC DNA]</scope>
    <source>
        <strain evidence="2 3">Pan54</strain>
    </source>
</reference>
<dbReference type="InterPro" id="IPR007462">
    <property type="entry name" value="COV1-like"/>
</dbReference>
<evidence type="ECO:0000313" key="2">
    <source>
        <dbReference type="EMBL" id="TWT63268.1"/>
    </source>
</evidence>
<proteinExistence type="predicted"/>
<organism evidence="2 3">
    <name type="scientific">Rubinisphaera italica</name>
    <dbReference type="NCBI Taxonomy" id="2527969"/>
    <lineage>
        <taxon>Bacteria</taxon>
        <taxon>Pseudomonadati</taxon>
        <taxon>Planctomycetota</taxon>
        <taxon>Planctomycetia</taxon>
        <taxon>Planctomycetales</taxon>
        <taxon>Planctomycetaceae</taxon>
        <taxon>Rubinisphaera</taxon>
    </lineage>
</organism>